<organism evidence="1 2">
    <name type="scientific">Pelagivirga sediminicola</name>
    <dbReference type="NCBI Taxonomy" id="2170575"/>
    <lineage>
        <taxon>Bacteria</taxon>
        <taxon>Pseudomonadati</taxon>
        <taxon>Pseudomonadota</taxon>
        <taxon>Alphaproteobacteria</taxon>
        <taxon>Rhodobacterales</taxon>
        <taxon>Paracoccaceae</taxon>
        <taxon>Pelagivirga</taxon>
    </lineage>
</organism>
<dbReference type="RefSeq" id="WP_108690953.1">
    <property type="nucleotide sequence ID" value="NZ_QCYH01000002.1"/>
</dbReference>
<accession>A0A2T7G984</accession>
<dbReference type="AlphaFoldDB" id="A0A2T7G984"/>
<evidence type="ECO:0000313" key="1">
    <source>
        <dbReference type="EMBL" id="PVA10979.1"/>
    </source>
</evidence>
<dbReference type="Pfam" id="PF04268">
    <property type="entry name" value="SoxG"/>
    <property type="match status" value="1"/>
</dbReference>
<dbReference type="Proteomes" id="UP000244446">
    <property type="component" value="Unassembled WGS sequence"/>
</dbReference>
<dbReference type="OrthoDB" id="9814782at2"/>
<sequence>MSNMVSALNGASAKGFVEVRDMGLQGMITLRGDLNAAKLKKAARAVGGADMPEQGHISLGDTGGAAWMSPDELLVLVPYTEVDARLSEIAKAMGDDHHLAVNVSDARCMFGVSGDDALVREALAKLMPVDLSARAFQPGQFRRSRMAQVPAALWMQAEGEARIVCFRSVAQYVFDLLKGATSPGSEVRYLAR</sequence>
<reference evidence="1 2" key="1">
    <citation type="submission" date="2018-04" db="EMBL/GenBank/DDBJ databases">
        <title>Pelagivirga bohaiensis gen. nov., sp. nov., a bacterium isolated from the Bohai Sea.</title>
        <authorList>
            <person name="Ji X."/>
        </authorList>
    </citation>
    <scope>NUCLEOTIDE SEQUENCE [LARGE SCALE GENOMIC DNA]</scope>
    <source>
        <strain evidence="1 2">BH-SD19</strain>
    </source>
</reference>
<dbReference type="SUPFAM" id="SSF103025">
    <property type="entry name" value="Folate-binding domain"/>
    <property type="match status" value="1"/>
</dbReference>
<dbReference type="InterPro" id="IPR027266">
    <property type="entry name" value="TrmE/GcvT-like"/>
</dbReference>
<name>A0A2T7G984_9RHOB</name>
<dbReference type="Gene3D" id="3.30.70.1520">
    <property type="entry name" value="Heterotetrameric sarcosine oxidase"/>
    <property type="match status" value="1"/>
</dbReference>
<proteinExistence type="predicted"/>
<evidence type="ECO:0000313" key="2">
    <source>
        <dbReference type="Proteomes" id="UP000244446"/>
    </source>
</evidence>
<keyword evidence="2" id="KW-1185">Reference proteome</keyword>
<protein>
    <submittedName>
        <fullName evidence="1">Sarcosine oxidase subunit gamma</fullName>
    </submittedName>
</protein>
<gene>
    <name evidence="1" type="ORF">DC366_04115</name>
</gene>
<dbReference type="Gene3D" id="3.30.1360.120">
    <property type="entry name" value="Probable tRNA modification gtpase trme, domain 1"/>
    <property type="match status" value="1"/>
</dbReference>
<dbReference type="EMBL" id="QCYH01000002">
    <property type="protein sequence ID" value="PVA10979.1"/>
    <property type="molecule type" value="Genomic_DNA"/>
</dbReference>
<comment type="caution">
    <text evidence="1">The sequence shown here is derived from an EMBL/GenBank/DDBJ whole genome shotgun (WGS) entry which is preliminary data.</text>
</comment>
<dbReference type="InterPro" id="IPR007375">
    <property type="entry name" value="SoxG"/>
</dbReference>